<dbReference type="AlphaFoldDB" id="G7Y2I3"/>
<keyword evidence="2" id="KW-0067">ATP-binding</keyword>
<keyword evidence="2" id="KW-0547">Nucleotide-binding</keyword>
<feature type="region of interest" description="Disordered" evidence="1">
    <location>
        <begin position="157"/>
        <end position="176"/>
    </location>
</feature>
<reference evidence="2" key="1">
    <citation type="journal article" date="2011" name="Genome Biol.">
        <title>The draft genome of the carcinogenic human liver fluke Clonorchis sinensis.</title>
        <authorList>
            <person name="Wang X."/>
            <person name="Chen W."/>
            <person name="Huang Y."/>
            <person name="Sun J."/>
            <person name="Men J."/>
            <person name="Liu H."/>
            <person name="Luo F."/>
            <person name="Guo L."/>
            <person name="Lv X."/>
            <person name="Deng C."/>
            <person name="Zhou C."/>
            <person name="Fan Y."/>
            <person name="Li X."/>
            <person name="Huang L."/>
            <person name="Hu Y."/>
            <person name="Liang C."/>
            <person name="Hu X."/>
            <person name="Xu J."/>
            <person name="Yu X."/>
        </authorList>
    </citation>
    <scope>NUCLEOTIDE SEQUENCE [LARGE SCALE GENOMIC DNA]</scope>
    <source>
        <strain evidence="2">Henan</strain>
    </source>
</reference>
<dbReference type="Proteomes" id="UP000008909">
    <property type="component" value="Unassembled WGS sequence"/>
</dbReference>
<gene>
    <name evidence="2" type="ORF">CLF_100040</name>
</gene>
<keyword evidence="3" id="KW-1185">Reference proteome</keyword>
<dbReference type="EMBL" id="DF142829">
    <property type="protein sequence ID" value="GAA47170.1"/>
    <property type="molecule type" value="Genomic_DNA"/>
</dbReference>
<evidence type="ECO:0000256" key="1">
    <source>
        <dbReference type="SAM" id="MobiDB-lite"/>
    </source>
</evidence>
<protein>
    <submittedName>
        <fullName evidence="2">ATP-binding cassette transporter</fullName>
    </submittedName>
</protein>
<name>G7Y2I3_CLOSI</name>
<organism evidence="2 3">
    <name type="scientific">Clonorchis sinensis</name>
    <name type="common">Chinese liver fluke</name>
    <dbReference type="NCBI Taxonomy" id="79923"/>
    <lineage>
        <taxon>Eukaryota</taxon>
        <taxon>Metazoa</taxon>
        <taxon>Spiralia</taxon>
        <taxon>Lophotrochozoa</taxon>
        <taxon>Platyhelminthes</taxon>
        <taxon>Trematoda</taxon>
        <taxon>Digenea</taxon>
        <taxon>Opisthorchiida</taxon>
        <taxon>Opisthorchiata</taxon>
        <taxon>Opisthorchiidae</taxon>
        <taxon>Clonorchis</taxon>
    </lineage>
</organism>
<evidence type="ECO:0000313" key="2">
    <source>
        <dbReference type="EMBL" id="GAA47170.1"/>
    </source>
</evidence>
<evidence type="ECO:0000313" key="3">
    <source>
        <dbReference type="Proteomes" id="UP000008909"/>
    </source>
</evidence>
<proteinExistence type="predicted"/>
<dbReference type="GO" id="GO:0005524">
    <property type="term" value="F:ATP binding"/>
    <property type="evidence" value="ECO:0007669"/>
    <property type="project" value="UniProtKB-KW"/>
</dbReference>
<sequence length="176" mass="19879">MPIHYLRRITIAQQYRSELAQQLSLVNQHCGGSGHVDEAWQNVKGAMLAAFSDVCPTSPIRPQDHWMSARSLSMIDARKAGNEYDGAHKFLKRQIVKSLRKDRKLWGISEAREMEKAFAKRAGDIPESNCHSAKRTGKSAVFHSELECRKFQNATPAQDQPILRVGARRSPLKDPE</sequence>
<accession>G7Y2I3</accession>
<reference key="2">
    <citation type="submission" date="2011-10" db="EMBL/GenBank/DDBJ databases">
        <title>The genome and transcriptome sequence of Clonorchis sinensis provide insights into the carcinogenic liver fluke.</title>
        <authorList>
            <person name="Wang X."/>
            <person name="Huang Y."/>
            <person name="Chen W."/>
            <person name="Liu H."/>
            <person name="Guo L."/>
            <person name="Chen Y."/>
            <person name="Luo F."/>
            <person name="Zhou W."/>
            <person name="Sun J."/>
            <person name="Mao Q."/>
            <person name="Liang P."/>
            <person name="Zhou C."/>
            <person name="Tian Y."/>
            <person name="Men J."/>
            <person name="Lv X."/>
            <person name="Huang L."/>
            <person name="Zhou J."/>
            <person name="Hu Y."/>
            <person name="Li R."/>
            <person name="Zhang F."/>
            <person name="Lei H."/>
            <person name="Li X."/>
            <person name="Hu X."/>
            <person name="Liang C."/>
            <person name="Xu J."/>
            <person name="Wu Z."/>
            <person name="Yu X."/>
        </authorList>
    </citation>
    <scope>NUCLEOTIDE SEQUENCE</scope>
    <source>
        <strain>Henan</strain>
    </source>
</reference>